<sequence>MSISQSEAARLLWCPGLEKQKGRPNGTVHEWITKSNFSPKASEKEIILQGVDNNSFLTALASDINRLSSAASETLKNIAEVSKIPKSLGWPYVKLYYAALFYAHAVLRIWGKSPSYLRTLELIRIKDAYAAYEVPLPFKLNSNQYLIEAKPQTTEVVIIRSSDGGSHEAVWREFYNSLMNLKVKISESQFLKKDKDKLNEGLTDFISLISDNEANISWPSQMRNNIQYRQNYGTWYPYHGRSKTSNFLSEVNRVTSDAASFSSFTHIPGDDITNFKHACLAIIVYSKGVIADLHRIGGVDNFLKYGPSRFENATA</sequence>
<accession>A0A2P2EC10</accession>
<dbReference type="EMBL" id="BFBR01000007">
    <property type="protein sequence ID" value="GBF58595.1"/>
    <property type="molecule type" value="Genomic_DNA"/>
</dbReference>
<keyword evidence="2" id="KW-1185">Reference proteome</keyword>
<reference evidence="1 2" key="1">
    <citation type="journal article" date="2018" name="Genome Announc.">
        <title>Draft Genome Sequence of "Candidatus Phycosocius bacilliformis," an Alphaproteobacterial Ectosymbiont of the Hydrocarbon-Producing Green Alga Botryococcus braunii.</title>
        <authorList>
            <person name="Tanabe Y."/>
            <person name="Yamaguchi H."/>
            <person name="Watanabe M.M."/>
        </authorList>
    </citation>
    <scope>NUCLEOTIDE SEQUENCE [LARGE SCALE GENOMIC DNA]</scope>
    <source>
        <strain evidence="1 2">BOTRYCO-2</strain>
    </source>
</reference>
<dbReference type="RefSeq" id="WP_108985461.1">
    <property type="nucleotide sequence ID" value="NZ_BFBR01000007.1"/>
</dbReference>
<dbReference type="OrthoDB" id="1525375at2"/>
<gene>
    <name evidence="1" type="ORF">PbB2_02281</name>
</gene>
<name>A0A2P2EC10_9PROT</name>
<comment type="caution">
    <text evidence="1">The sequence shown here is derived from an EMBL/GenBank/DDBJ whole genome shotgun (WGS) entry which is preliminary data.</text>
</comment>
<protein>
    <submittedName>
        <fullName evidence="1">Uncharacterized protein</fullName>
    </submittedName>
</protein>
<proteinExistence type="predicted"/>
<dbReference type="Proteomes" id="UP000245086">
    <property type="component" value="Unassembled WGS sequence"/>
</dbReference>
<dbReference type="AlphaFoldDB" id="A0A2P2EC10"/>
<organism evidence="1 2">
    <name type="scientific">Candidatus Phycosocius bacilliformis</name>
    <dbReference type="NCBI Taxonomy" id="1445552"/>
    <lineage>
        <taxon>Bacteria</taxon>
        <taxon>Pseudomonadati</taxon>
        <taxon>Pseudomonadota</taxon>
        <taxon>Alphaproteobacteria</taxon>
        <taxon>Caulobacterales</taxon>
        <taxon>Caulobacterales incertae sedis</taxon>
        <taxon>Candidatus Phycosocius</taxon>
    </lineage>
</organism>
<evidence type="ECO:0000313" key="1">
    <source>
        <dbReference type="EMBL" id="GBF58595.1"/>
    </source>
</evidence>
<evidence type="ECO:0000313" key="2">
    <source>
        <dbReference type="Proteomes" id="UP000245086"/>
    </source>
</evidence>